<keyword evidence="7" id="KW-1185">Reference proteome</keyword>
<evidence type="ECO:0000313" key="7">
    <source>
        <dbReference type="Proteomes" id="UP000639338"/>
    </source>
</evidence>
<reference evidence="6 7" key="1">
    <citation type="submission" date="2020-08" db="EMBL/GenBank/DDBJ databases">
        <title>Aphidius gifuensis genome sequencing and assembly.</title>
        <authorList>
            <person name="Du Z."/>
        </authorList>
    </citation>
    <scope>NUCLEOTIDE SEQUENCE [LARGE SCALE GENOMIC DNA]</scope>
    <source>
        <strain evidence="6">YNYX2018</strain>
        <tissue evidence="6">Adults</tissue>
    </source>
</reference>
<comment type="cofactor">
    <cofactor evidence="5">
        <name>Mg(2+)</name>
        <dbReference type="ChEBI" id="CHEBI:18420"/>
    </cofactor>
    <text evidence="5">Divalent metal ions. Mg(2+) is the most effective.</text>
</comment>
<name>A0A834Y4P2_APHGI</name>
<dbReference type="InterPro" id="IPR023214">
    <property type="entry name" value="HAD_sf"/>
</dbReference>
<dbReference type="OrthoDB" id="413953at2759"/>
<feature type="active site" description="Proton donor" evidence="3">
    <location>
        <position position="29"/>
    </location>
</feature>
<evidence type="ECO:0000313" key="6">
    <source>
        <dbReference type="EMBL" id="KAF7998031.1"/>
    </source>
</evidence>
<protein>
    <recommendedName>
        <fullName evidence="8">Phosphoglycolate phosphatase</fullName>
    </recommendedName>
</protein>
<dbReference type="Pfam" id="PF13242">
    <property type="entry name" value="Hydrolase_like"/>
    <property type="match status" value="1"/>
</dbReference>
<dbReference type="NCBIfam" id="TIGR01460">
    <property type="entry name" value="HAD-SF-IIA"/>
    <property type="match status" value="1"/>
</dbReference>
<accession>A0A834Y4P2</accession>
<evidence type="ECO:0000256" key="4">
    <source>
        <dbReference type="PIRSR" id="PIRSR000915-2"/>
    </source>
</evidence>
<evidence type="ECO:0000256" key="3">
    <source>
        <dbReference type="PIRSR" id="PIRSR000915-1"/>
    </source>
</evidence>
<dbReference type="EMBL" id="JACMRX010000001">
    <property type="protein sequence ID" value="KAF7998031.1"/>
    <property type="molecule type" value="Genomic_DNA"/>
</dbReference>
<feature type="binding site" evidence="5">
    <location>
        <position position="243"/>
    </location>
    <ligand>
        <name>Mg(2+)</name>
        <dbReference type="ChEBI" id="CHEBI:18420"/>
    </ligand>
</feature>
<dbReference type="SUPFAM" id="SSF56784">
    <property type="entry name" value="HAD-like"/>
    <property type="match status" value="1"/>
</dbReference>
<dbReference type="InterPro" id="IPR036412">
    <property type="entry name" value="HAD-like_sf"/>
</dbReference>
<sequence>MAGLNLNSLKPEEFSKIINSFDTILTDCDGVLWFQNDPVENAANVMNAFLNSGKKIFYVTNNGTKTRDELVDKCKKLHFTATTDNILCTSYLTAKYLQDMNFKKKVYIIGSPAIAKELDKVGIQHTGVGPDPVVGPLNCELIKPDADIGAVVVGFDEHFSVIKMLKAATYLNDKNVKFIGTNTDERFPTSNKMIIPGTGSFVRCIETCSERKATIMGKPAPYVSSLLSTQYKIDPKRTLMIGDRANTDILLGKRCGFKTLMVLTGVNSIDDINTWKKSSSNDDKELIPDYYTSTIGDLLPHISIKK</sequence>
<dbReference type="AlphaFoldDB" id="A0A834Y4P2"/>
<keyword evidence="5" id="KW-0479">Metal-binding</keyword>
<dbReference type="InterPro" id="IPR006357">
    <property type="entry name" value="HAD-SF_hydro_IIA"/>
</dbReference>
<comment type="similarity">
    <text evidence="2">Belongs to the HAD-like hydrolase superfamily.</text>
</comment>
<evidence type="ECO:0000256" key="5">
    <source>
        <dbReference type="PIRSR" id="PIRSR000915-3"/>
    </source>
</evidence>
<organism evidence="6 7">
    <name type="scientific">Aphidius gifuensis</name>
    <name type="common">Parasitoid wasp</name>
    <dbReference type="NCBI Taxonomy" id="684658"/>
    <lineage>
        <taxon>Eukaryota</taxon>
        <taxon>Metazoa</taxon>
        <taxon>Ecdysozoa</taxon>
        <taxon>Arthropoda</taxon>
        <taxon>Hexapoda</taxon>
        <taxon>Insecta</taxon>
        <taxon>Pterygota</taxon>
        <taxon>Neoptera</taxon>
        <taxon>Endopterygota</taxon>
        <taxon>Hymenoptera</taxon>
        <taxon>Apocrita</taxon>
        <taxon>Ichneumonoidea</taxon>
        <taxon>Braconidae</taxon>
        <taxon>Aphidiinae</taxon>
        <taxon>Aphidius</taxon>
    </lineage>
</organism>
<proteinExistence type="inferred from homology"/>
<keyword evidence="5" id="KW-0460">Magnesium</keyword>
<dbReference type="GO" id="GO:0005737">
    <property type="term" value="C:cytoplasm"/>
    <property type="evidence" value="ECO:0007669"/>
    <property type="project" value="TreeGrafter"/>
</dbReference>
<feature type="binding site" evidence="5">
    <location>
        <position position="27"/>
    </location>
    <ligand>
        <name>Mg(2+)</name>
        <dbReference type="ChEBI" id="CHEBI:18420"/>
    </ligand>
</feature>
<keyword evidence="1 2" id="KW-0378">Hydrolase</keyword>
<dbReference type="PIRSF" id="PIRSF000915">
    <property type="entry name" value="PGP-type_phosphatase"/>
    <property type="match status" value="1"/>
</dbReference>
<dbReference type="PANTHER" id="PTHR19288">
    <property type="entry name" value="4-NITROPHENYLPHOSPHATASE-RELATED"/>
    <property type="match status" value="1"/>
</dbReference>
<evidence type="ECO:0000256" key="1">
    <source>
        <dbReference type="ARBA" id="ARBA00022801"/>
    </source>
</evidence>
<feature type="binding site" evidence="4">
    <location>
        <position position="218"/>
    </location>
    <ligand>
        <name>substrate</name>
    </ligand>
</feature>
<dbReference type="InterPro" id="IPR006349">
    <property type="entry name" value="PGP_euk"/>
</dbReference>
<dbReference type="GO" id="GO:0046872">
    <property type="term" value="F:metal ion binding"/>
    <property type="evidence" value="ECO:0007669"/>
    <property type="project" value="UniProtKB-KW"/>
</dbReference>
<evidence type="ECO:0008006" key="8">
    <source>
        <dbReference type="Google" id="ProtNLM"/>
    </source>
</evidence>
<dbReference type="Gene3D" id="3.40.50.1000">
    <property type="entry name" value="HAD superfamily/HAD-like"/>
    <property type="match status" value="2"/>
</dbReference>
<dbReference type="NCBIfam" id="TIGR01452">
    <property type="entry name" value="PGP_euk"/>
    <property type="match status" value="1"/>
</dbReference>
<gene>
    <name evidence="6" type="ORF">HCN44_009429</name>
</gene>
<evidence type="ECO:0000256" key="2">
    <source>
        <dbReference type="PIRNR" id="PIRNR000915"/>
    </source>
</evidence>
<feature type="binding site" evidence="5">
    <location>
        <position position="29"/>
    </location>
    <ligand>
        <name>Mg(2+)</name>
        <dbReference type="ChEBI" id="CHEBI:18420"/>
    </ligand>
</feature>
<comment type="caution">
    <text evidence="6">The sequence shown here is derived from an EMBL/GenBank/DDBJ whole genome shotgun (WGS) entry which is preliminary data.</text>
</comment>
<dbReference type="Pfam" id="PF13344">
    <property type="entry name" value="Hydrolase_6"/>
    <property type="match status" value="1"/>
</dbReference>
<dbReference type="GO" id="GO:0016791">
    <property type="term" value="F:phosphatase activity"/>
    <property type="evidence" value="ECO:0007669"/>
    <property type="project" value="InterPro"/>
</dbReference>
<dbReference type="Proteomes" id="UP000639338">
    <property type="component" value="Unassembled WGS sequence"/>
</dbReference>
<feature type="active site" description="Proton donor" evidence="3">
    <location>
        <position position="27"/>
    </location>
</feature>
<dbReference type="PANTHER" id="PTHR19288:SF93">
    <property type="entry name" value="FI11325P-RELATED"/>
    <property type="match status" value="1"/>
</dbReference>